<organism evidence="2 3">
    <name type="scientific">Trifolium medium</name>
    <dbReference type="NCBI Taxonomy" id="97028"/>
    <lineage>
        <taxon>Eukaryota</taxon>
        <taxon>Viridiplantae</taxon>
        <taxon>Streptophyta</taxon>
        <taxon>Embryophyta</taxon>
        <taxon>Tracheophyta</taxon>
        <taxon>Spermatophyta</taxon>
        <taxon>Magnoliopsida</taxon>
        <taxon>eudicotyledons</taxon>
        <taxon>Gunneridae</taxon>
        <taxon>Pentapetalae</taxon>
        <taxon>rosids</taxon>
        <taxon>fabids</taxon>
        <taxon>Fabales</taxon>
        <taxon>Fabaceae</taxon>
        <taxon>Papilionoideae</taxon>
        <taxon>50 kb inversion clade</taxon>
        <taxon>NPAAA clade</taxon>
        <taxon>Hologalegina</taxon>
        <taxon>IRL clade</taxon>
        <taxon>Trifolieae</taxon>
        <taxon>Trifolium</taxon>
    </lineage>
</organism>
<feature type="non-terminal residue" evidence="2">
    <location>
        <position position="81"/>
    </location>
</feature>
<feature type="compositionally biased region" description="Polar residues" evidence="1">
    <location>
        <begin position="49"/>
        <end position="63"/>
    </location>
</feature>
<sequence length="81" mass="8855">MNEVEALLLAHEARLDKSKKKTLEDDASINIVQNPNPEAPTQDPPMTRPSVNNSNGTDPNYNPNYGVHVAEEEETIGDVVA</sequence>
<evidence type="ECO:0000313" key="2">
    <source>
        <dbReference type="EMBL" id="MCI52695.1"/>
    </source>
</evidence>
<accession>A0A392SXB0</accession>
<reference evidence="2 3" key="1">
    <citation type="journal article" date="2018" name="Front. Plant Sci.">
        <title>Red Clover (Trifolium pratense) and Zigzag Clover (T. medium) - A Picture of Genomic Similarities and Differences.</title>
        <authorList>
            <person name="Dluhosova J."/>
            <person name="Istvanek J."/>
            <person name="Nedelnik J."/>
            <person name="Repkova J."/>
        </authorList>
    </citation>
    <scope>NUCLEOTIDE SEQUENCE [LARGE SCALE GENOMIC DNA]</scope>
    <source>
        <strain evidence="3">cv. 10/8</strain>
        <tissue evidence="2">Leaf</tissue>
    </source>
</reference>
<name>A0A392SXB0_9FABA</name>
<dbReference type="Proteomes" id="UP000265520">
    <property type="component" value="Unassembled WGS sequence"/>
</dbReference>
<proteinExistence type="predicted"/>
<comment type="caution">
    <text evidence="2">The sequence shown here is derived from an EMBL/GenBank/DDBJ whole genome shotgun (WGS) entry which is preliminary data.</text>
</comment>
<dbReference type="EMBL" id="LXQA010451365">
    <property type="protein sequence ID" value="MCI52695.1"/>
    <property type="molecule type" value="Genomic_DNA"/>
</dbReference>
<protein>
    <submittedName>
        <fullName evidence="2">Uncharacterized protein</fullName>
    </submittedName>
</protein>
<evidence type="ECO:0000313" key="3">
    <source>
        <dbReference type="Proteomes" id="UP000265520"/>
    </source>
</evidence>
<keyword evidence="3" id="KW-1185">Reference proteome</keyword>
<dbReference type="AlphaFoldDB" id="A0A392SXB0"/>
<evidence type="ECO:0000256" key="1">
    <source>
        <dbReference type="SAM" id="MobiDB-lite"/>
    </source>
</evidence>
<feature type="region of interest" description="Disordered" evidence="1">
    <location>
        <begin position="31"/>
        <end position="65"/>
    </location>
</feature>